<reference evidence="4" key="1">
    <citation type="submission" date="2016-06" db="UniProtKB">
        <authorList>
            <consortium name="WormBaseParasite"/>
        </authorList>
    </citation>
    <scope>IDENTIFICATION</scope>
</reference>
<evidence type="ECO:0000313" key="2">
    <source>
        <dbReference type="EMBL" id="VDN44135.1"/>
    </source>
</evidence>
<dbReference type="EMBL" id="UYRT01104954">
    <property type="protein sequence ID" value="VDN44135.1"/>
    <property type="molecule type" value="Genomic_DNA"/>
</dbReference>
<evidence type="ECO:0000256" key="1">
    <source>
        <dbReference type="SAM" id="MobiDB-lite"/>
    </source>
</evidence>
<accession>A0A183EWP3</accession>
<sequence>MPDRAAAGSNLPKNLSSAIKRAAISTARQAQPDEKSSPTGTVLHEEDETVQEGDGAARLADVEKYTALFNDNDLPEYPRNATPSLEDAGDGDVLEQLPGIIRRTPRF</sequence>
<evidence type="ECO:0000313" key="3">
    <source>
        <dbReference type="Proteomes" id="UP000271098"/>
    </source>
</evidence>
<keyword evidence="3" id="KW-1185">Reference proteome</keyword>
<proteinExistence type="predicted"/>
<dbReference type="Proteomes" id="UP000271098">
    <property type="component" value="Unassembled WGS sequence"/>
</dbReference>
<protein>
    <submittedName>
        <fullName evidence="4">Similar to</fullName>
    </submittedName>
</protein>
<dbReference type="AlphaFoldDB" id="A0A183EWP3"/>
<feature type="region of interest" description="Disordered" evidence="1">
    <location>
        <begin position="71"/>
        <end position="92"/>
    </location>
</feature>
<gene>
    <name evidence="2" type="ORF">GPUH_LOCUS25384</name>
</gene>
<reference evidence="2 3" key="2">
    <citation type="submission" date="2018-11" db="EMBL/GenBank/DDBJ databases">
        <authorList>
            <consortium name="Pathogen Informatics"/>
        </authorList>
    </citation>
    <scope>NUCLEOTIDE SEQUENCE [LARGE SCALE GENOMIC DNA]</scope>
</reference>
<name>A0A183EWP3_9BILA</name>
<evidence type="ECO:0000313" key="4">
    <source>
        <dbReference type="WBParaSite" id="GPUH_0002541401-mRNA-1"/>
    </source>
</evidence>
<organism evidence="4">
    <name type="scientific">Gongylonema pulchrum</name>
    <dbReference type="NCBI Taxonomy" id="637853"/>
    <lineage>
        <taxon>Eukaryota</taxon>
        <taxon>Metazoa</taxon>
        <taxon>Ecdysozoa</taxon>
        <taxon>Nematoda</taxon>
        <taxon>Chromadorea</taxon>
        <taxon>Rhabditida</taxon>
        <taxon>Spirurina</taxon>
        <taxon>Spiruromorpha</taxon>
        <taxon>Spiruroidea</taxon>
        <taxon>Gongylonematidae</taxon>
        <taxon>Gongylonema</taxon>
    </lineage>
</organism>
<feature type="region of interest" description="Disordered" evidence="1">
    <location>
        <begin position="1"/>
        <end position="54"/>
    </location>
</feature>
<dbReference type="WBParaSite" id="GPUH_0002541401-mRNA-1">
    <property type="protein sequence ID" value="GPUH_0002541401-mRNA-1"/>
    <property type="gene ID" value="GPUH_0002541401"/>
</dbReference>